<evidence type="ECO:0000313" key="3">
    <source>
        <dbReference type="Proteomes" id="UP000317977"/>
    </source>
</evidence>
<protein>
    <submittedName>
        <fullName evidence="2">Uncharacterized protein</fullName>
    </submittedName>
</protein>
<dbReference type="Proteomes" id="UP000317977">
    <property type="component" value="Unassembled WGS sequence"/>
</dbReference>
<evidence type="ECO:0000256" key="1">
    <source>
        <dbReference type="SAM" id="SignalP"/>
    </source>
</evidence>
<sequence precursor="true">MRTTINHTRRIGISAAIAVFLTIGVQTSAQAQIVTPSGAISSFNPTANLSDRLINQLRATRQDQRDYLALVIKKVENKELEARLVIAVQQYAMKRNAAFPFPYFERALQYEARKRGVVLPSLQTVASTAIPGQTRR</sequence>
<dbReference type="RefSeq" id="WP_146535091.1">
    <property type="nucleotide sequence ID" value="NZ_SJPX01000003.1"/>
</dbReference>
<accession>A0A5C6EUT7</accession>
<keyword evidence="1" id="KW-0732">Signal</keyword>
<name>A0A5C6EUT7_9BACT</name>
<dbReference type="AlphaFoldDB" id="A0A5C6EUT7"/>
<organism evidence="2 3">
    <name type="scientific">Rubripirellula reticaptiva</name>
    <dbReference type="NCBI Taxonomy" id="2528013"/>
    <lineage>
        <taxon>Bacteria</taxon>
        <taxon>Pseudomonadati</taxon>
        <taxon>Planctomycetota</taxon>
        <taxon>Planctomycetia</taxon>
        <taxon>Pirellulales</taxon>
        <taxon>Pirellulaceae</taxon>
        <taxon>Rubripirellula</taxon>
    </lineage>
</organism>
<keyword evidence="3" id="KW-1185">Reference proteome</keyword>
<proteinExistence type="predicted"/>
<gene>
    <name evidence="2" type="ORF">Poly59_34120</name>
</gene>
<dbReference type="EMBL" id="SJPX01000003">
    <property type="protein sequence ID" value="TWU51817.1"/>
    <property type="molecule type" value="Genomic_DNA"/>
</dbReference>
<dbReference type="OrthoDB" id="292348at2"/>
<comment type="caution">
    <text evidence="2">The sequence shown here is derived from an EMBL/GenBank/DDBJ whole genome shotgun (WGS) entry which is preliminary data.</text>
</comment>
<reference evidence="2 3" key="1">
    <citation type="submission" date="2019-02" db="EMBL/GenBank/DDBJ databases">
        <title>Deep-cultivation of Planctomycetes and their phenomic and genomic characterization uncovers novel biology.</title>
        <authorList>
            <person name="Wiegand S."/>
            <person name="Jogler M."/>
            <person name="Boedeker C."/>
            <person name="Pinto D."/>
            <person name="Vollmers J."/>
            <person name="Rivas-Marin E."/>
            <person name="Kohn T."/>
            <person name="Peeters S.H."/>
            <person name="Heuer A."/>
            <person name="Rast P."/>
            <person name="Oberbeckmann S."/>
            <person name="Bunk B."/>
            <person name="Jeske O."/>
            <person name="Meyerdierks A."/>
            <person name="Storesund J.E."/>
            <person name="Kallscheuer N."/>
            <person name="Luecker S."/>
            <person name="Lage O.M."/>
            <person name="Pohl T."/>
            <person name="Merkel B.J."/>
            <person name="Hornburger P."/>
            <person name="Mueller R.-W."/>
            <person name="Bruemmer F."/>
            <person name="Labrenz M."/>
            <person name="Spormann A.M."/>
            <person name="Op Den Camp H."/>
            <person name="Overmann J."/>
            <person name="Amann R."/>
            <person name="Jetten M.S.M."/>
            <person name="Mascher T."/>
            <person name="Medema M.H."/>
            <person name="Devos D.P."/>
            <person name="Kaster A.-K."/>
            <person name="Ovreas L."/>
            <person name="Rohde M."/>
            <person name="Galperin M.Y."/>
            <person name="Jogler C."/>
        </authorList>
    </citation>
    <scope>NUCLEOTIDE SEQUENCE [LARGE SCALE GENOMIC DNA]</scope>
    <source>
        <strain evidence="2 3">Poly59</strain>
    </source>
</reference>
<evidence type="ECO:0000313" key="2">
    <source>
        <dbReference type="EMBL" id="TWU51817.1"/>
    </source>
</evidence>
<feature type="chain" id="PRO_5022790236" evidence="1">
    <location>
        <begin position="32"/>
        <end position="136"/>
    </location>
</feature>
<feature type="signal peptide" evidence="1">
    <location>
        <begin position="1"/>
        <end position="31"/>
    </location>
</feature>